<reference evidence="2" key="1">
    <citation type="submission" date="2018-05" db="EMBL/GenBank/DDBJ databases">
        <authorList>
            <person name="Lanie J.A."/>
            <person name="Ng W.-L."/>
            <person name="Kazmierczak K.M."/>
            <person name="Andrzejewski T.M."/>
            <person name="Davidsen T.M."/>
            <person name="Wayne K.J."/>
            <person name="Tettelin H."/>
            <person name="Glass J.I."/>
            <person name="Rusch D."/>
            <person name="Podicherti R."/>
            <person name="Tsui H.-C.T."/>
            <person name="Winkler M.E."/>
        </authorList>
    </citation>
    <scope>NUCLEOTIDE SEQUENCE</scope>
</reference>
<dbReference type="Gene3D" id="3.20.20.150">
    <property type="entry name" value="Divalent-metal-dependent TIM barrel enzymes"/>
    <property type="match status" value="1"/>
</dbReference>
<protein>
    <recommendedName>
        <fullName evidence="1">Xylose isomerase-like TIM barrel domain-containing protein</fullName>
    </recommendedName>
</protein>
<proteinExistence type="predicted"/>
<dbReference type="AlphaFoldDB" id="A0A381ZMJ5"/>
<dbReference type="PANTHER" id="PTHR12110:SF21">
    <property type="entry name" value="XYLOSE ISOMERASE-LIKE TIM BARREL DOMAIN-CONTAINING PROTEIN"/>
    <property type="match status" value="1"/>
</dbReference>
<organism evidence="2">
    <name type="scientific">marine metagenome</name>
    <dbReference type="NCBI Taxonomy" id="408172"/>
    <lineage>
        <taxon>unclassified sequences</taxon>
        <taxon>metagenomes</taxon>
        <taxon>ecological metagenomes</taxon>
    </lineage>
</organism>
<accession>A0A381ZMJ5</accession>
<evidence type="ECO:0000259" key="1">
    <source>
        <dbReference type="Pfam" id="PF01261"/>
    </source>
</evidence>
<dbReference type="InterPro" id="IPR036237">
    <property type="entry name" value="Xyl_isomerase-like_sf"/>
</dbReference>
<dbReference type="PANTHER" id="PTHR12110">
    <property type="entry name" value="HYDROXYPYRUVATE ISOMERASE"/>
    <property type="match status" value="1"/>
</dbReference>
<name>A0A381ZMJ5_9ZZZZ</name>
<dbReference type="InterPro" id="IPR050312">
    <property type="entry name" value="IolE/XylAMocC-like"/>
</dbReference>
<dbReference type="EMBL" id="UINC01021782">
    <property type="protein sequence ID" value="SVA90082.1"/>
    <property type="molecule type" value="Genomic_DNA"/>
</dbReference>
<dbReference type="Pfam" id="PF01261">
    <property type="entry name" value="AP_endonuc_2"/>
    <property type="match status" value="1"/>
</dbReference>
<dbReference type="SUPFAM" id="SSF51658">
    <property type="entry name" value="Xylose isomerase-like"/>
    <property type="match status" value="1"/>
</dbReference>
<gene>
    <name evidence="2" type="ORF">METZ01_LOCUS142936</name>
</gene>
<feature type="domain" description="Xylose isomerase-like TIM barrel" evidence="1">
    <location>
        <begin position="23"/>
        <end position="264"/>
    </location>
</feature>
<evidence type="ECO:0000313" key="2">
    <source>
        <dbReference type="EMBL" id="SVA90082.1"/>
    </source>
</evidence>
<dbReference type="InterPro" id="IPR013022">
    <property type="entry name" value="Xyl_isomerase-like_TIM-brl"/>
</dbReference>
<sequence length="289" mass="32022">MKLGFLTPYSEEIVQFAGDDPNFECLEFSGPPAEWVGDTDEAHTARESALKLLNTNGLSISSFLTNWPSIRTPSAELPAYLDHFSKIFDVCQAMGDNVVLAGAGPMGYDPSVSLEDNVACYKEVYTPIGNLAEAKGVLIGFENWPGGGGPFSDGGNLSVTPEAWGLMFDAVPSKAIGLEFDPSHLIWQGIDSFEAFEEFSDRVNILHAKDTEIFEDRLKRVGVFRRGGWWRYRLPGFADFNWPQFFALVHEHGFDESVVIEHEDAVFSGNRRLEGFTRCGIYLSNCILG</sequence>